<protein>
    <submittedName>
        <fullName evidence="2">Transposase</fullName>
    </submittedName>
</protein>
<dbReference type="RefSeq" id="WP_131808491.1">
    <property type="nucleotide sequence ID" value="NZ_BCTA01000010.1"/>
</dbReference>
<evidence type="ECO:0000313" key="2">
    <source>
        <dbReference type="EMBL" id="GAT07432.1"/>
    </source>
</evidence>
<comment type="caution">
    <text evidence="2">The sequence shown here is derived from an EMBL/GenBank/DDBJ whole genome shotgun (WGS) entry which is preliminary data.</text>
</comment>
<evidence type="ECO:0000256" key="1">
    <source>
        <dbReference type="SAM" id="MobiDB-lite"/>
    </source>
</evidence>
<reference evidence="2 3" key="1">
    <citation type="journal article" date="2016" name="Genome Announc.">
        <title>Draft Genome Sequences of Five Rapidly Growing Mycobacterium Species, M. thermoresistibile, M. fortuitum subsp. acetamidolyticum, M. canariasense, M. brisbanense, and M. novocastrense.</title>
        <authorList>
            <person name="Katahira K."/>
            <person name="Ogura Y."/>
            <person name="Gotoh Y."/>
            <person name="Hayashi T."/>
        </authorList>
    </citation>
    <scope>NUCLEOTIDE SEQUENCE [LARGE SCALE GENOMIC DNA]</scope>
    <source>
        <strain evidence="2 3">JCM18114</strain>
    </source>
</reference>
<organism evidence="2 3">
    <name type="scientific">Mycolicibacterium novocastrense</name>
    <name type="common">Mycobacterium novocastrense</name>
    <dbReference type="NCBI Taxonomy" id="59813"/>
    <lineage>
        <taxon>Bacteria</taxon>
        <taxon>Bacillati</taxon>
        <taxon>Actinomycetota</taxon>
        <taxon>Actinomycetes</taxon>
        <taxon>Mycobacteriales</taxon>
        <taxon>Mycobacteriaceae</taxon>
        <taxon>Mycolicibacterium</taxon>
    </lineage>
</organism>
<accession>A0ABQ0KDG2</accession>
<gene>
    <name evidence="2" type="ORF">RMCN_0565</name>
</gene>
<feature type="region of interest" description="Disordered" evidence="1">
    <location>
        <begin position="58"/>
        <end position="89"/>
    </location>
</feature>
<feature type="region of interest" description="Disordered" evidence="1">
    <location>
        <begin position="1"/>
        <end position="24"/>
    </location>
</feature>
<sequence length="89" mass="10127">MTCGNAEIRHGSRAGPPENHRHSGIALFTPDQVHSGAWIQQWLQRDQALQAYYDTHPERFRKRPQTKNPNPVVGINLPPENDLDRLHAA</sequence>
<keyword evidence="3" id="KW-1185">Reference proteome</keyword>
<dbReference type="Proteomes" id="UP000069773">
    <property type="component" value="Unassembled WGS sequence"/>
</dbReference>
<proteinExistence type="predicted"/>
<dbReference type="EMBL" id="BCTA01000010">
    <property type="protein sequence ID" value="GAT07432.1"/>
    <property type="molecule type" value="Genomic_DNA"/>
</dbReference>
<evidence type="ECO:0000313" key="3">
    <source>
        <dbReference type="Proteomes" id="UP000069773"/>
    </source>
</evidence>
<name>A0ABQ0KDG2_MYCNV</name>